<keyword evidence="12" id="KW-1185">Reference proteome</keyword>
<dbReference type="GO" id="GO:0008250">
    <property type="term" value="C:oligosaccharyltransferase complex"/>
    <property type="evidence" value="ECO:0007669"/>
    <property type="project" value="TreeGrafter"/>
</dbReference>
<evidence type="ECO:0000313" key="12">
    <source>
        <dbReference type="Proteomes" id="UP000054516"/>
    </source>
</evidence>
<comment type="similarity">
    <text evidence="3">Belongs to the OST3/OST6 family.</text>
</comment>
<evidence type="ECO:0000256" key="8">
    <source>
        <dbReference type="ARBA" id="ARBA00023136"/>
    </source>
</evidence>
<evidence type="ECO:0000256" key="4">
    <source>
        <dbReference type="ARBA" id="ARBA00022692"/>
    </source>
</evidence>
<dbReference type="OrthoDB" id="67566at2759"/>
<proteinExistence type="inferred from homology"/>
<feature type="chain" id="PRO_5013249952" evidence="10">
    <location>
        <begin position="21"/>
        <end position="332"/>
    </location>
</feature>
<feature type="transmembrane region" description="Helical" evidence="9">
    <location>
        <begin position="267"/>
        <end position="284"/>
    </location>
</feature>
<feature type="signal peptide" evidence="10">
    <location>
        <begin position="1"/>
        <end position="20"/>
    </location>
</feature>
<evidence type="ECO:0000256" key="2">
    <source>
        <dbReference type="ARBA" id="ARBA00004477"/>
    </source>
</evidence>
<dbReference type="Proteomes" id="UP000054516">
    <property type="component" value="Unassembled WGS sequence"/>
</dbReference>
<evidence type="ECO:0000256" key="5">
    <source>
        <dbReference type="ARBA" id="ARBA00022729"/>
    </source>
</evidence>
<keyword evidence="11" id="KW-0328">Glycosyltransferase</keyword>
<keyword evidence="5 10" id="KW-0732">Signal</keyword>
<dbReference type="PANTHER" id="PTHR12692:SF0">
    <property type="entry name" value="GH11935P"/>
    <property type="match status" value="1"/>
</dbReference>
<dbReference type="EC" id="2.4.99.18" evidence="11"/>
<feature type="transmembrane region" description="Helical" evidence="9">
    <location>
        <begin position="215"/>
        <end position="233"/>
    </location>
</feature>
<dbReference type="FunFam" id="3.40.30.10:FF:000302">
    <property type="entry name" value="Oligosaccharyl transferase subunit (Gamma), putative"/>
    <property type="match status" value="1"/>
</dbReference>
<evidence type="ECO:0000256" key="9">
    <source>
        <dbReference type="SAM" id="Phobius"/>
    </source>
</evidence>
<dbReference type="InterPro" id="IPR021149">
    <property type="entry name" value="OligosaccharylTrfase_OST3/OST6"/>
</dbReference>
<evidence type="ECO:0000256" key="1">
    <source>
        <dbReference type="ARBA" id="ARBA00002791"/>
    </source>
</evidence>
<dbReference type="GO" id="GO:0018279">
    <property type="term" value="P:protein N-linked glycosylation via asparagine"/>
    <property type="evidence" value="ECO:0007669"/>
    <property type="project" value="TreeGrafter"/>
</dbReference>
<reference evidence="11" key="1">
    <citation type="submission" date="2016-03" db="EMBL/GenBank/DDBJ databases">
        <title>Draft genome sequence of Rosellinia necatrix.</title>
        <authorList>
            <person name="Kanematsu S."/>
        </authorList>
    </citation>
    <scope>NUCLEOTIDE SEQUENCE [LARGE SCALE GENOMIC DNA]</scope>
    <source>
        <strain evidence="11">W97</strain>
    </source>
</reference>
<dbReference type="STRING" id="77044.A0A1S7UL00"/>
<gene>
    <name evidence="11" type="ORF">SAMD00023353_0400850</name>
</gene>
<comment type="function">
    <text evidence="1">Subunit of the oligosaccharyl transferase (OST) complex that catalyzes the initial transfer of a defined glycan (Glc(3)Man(9)GlcNAc(2) in eukaryotes) from the lipid carrier dolichol-pyrophosphate to an asparagine residue within an Asn-X-Ser/Thr consensus motif in nascent polypeptide chains, the first step in protein N-glycosylation. N-glycosylation occurs cotranslationally and the complex associates with the Sec61 complex at the channel-forming translocon complex that mediates protein translocation across the endoplasmic reticulum (ER). All subunits are required for a maximal enzyme activity.</text>
</comment>
<dbReference type="PANTHER" id="PTHR12692">
    <property type="entry name" value="DOLICHYL-DIPHOSPHOOLIGOSACCHARIDE--PROTEIN GLYCOSYLTRANSFERASE-RELATED"/>
    <property type="match status" value="1"/>
</dbReference>
<name>A0A1S7UL00_ROSNE</name>
<dbReference type="Pfam" id="PF04756">
    <property type="entry name" value="OST3_OST6"/>
    <property type="match status" value="1"/>
</dbReference>
<protein>
    <submittedName>
        <fullName evidence="11">Putative OST3 OST6 family protein</fullName>
        <ecNumber evidence="11">2.4.99.18</ecNumber>
    </submittedName>
</protein>
<keyword evidence="7 9" id="KW-1133">Transmembrane helix</keyword>
<evidence type="ECO:0000256" key="3">
    <source>
        <dbReference type="ARBA" id="ARBA00009561"/>
    </source>
</evidence>
<feature type="transmembrane region" description="Helical" evidence="9">
    <location>
        <begin position="182"/>
        <end position="203"/>
    </location>
</feature>
<keyword evidence="8 9" id="KW-0472">Membrane</keyword>
<dbReference type="GO" id="GO:0004579">
    <property type="term" value="F:dolichyl-diphosphooligosaccharide-protein glycotransferase activity"/>
    <property type="evidence" value="ECO:0007669"/>
    <property type="project" value="UniProtKB-EC"/>
</dbReference>
<dbReference type="AlphaFoldDB" id="A0A1S7UL00"/>
<feature type="transmembrane region" description="Helical" evidence="9">
    <location>
        <begin position="296"/>
        <end position="317"/>
    </location>
</feature>
<keyword evidence="4 9" id="KW-0812">Transmembrane</keyword>
<organism evidence="11">
    <name type="scientific">Rosellinia necatrix</name>
    <name type="common">White root-rot fungus</name>
    <dbReference type="NCBI Taxonomy" id="77044"/>
    <lineage>
        <taxon>Eukaryota</taxon>
        <taxon>Fungi</taxon>
        <taxon>Dikarya</taxon>
        <taxon>Ascomycota</taxon>
        <taxon>Pezizomycotina</taxon>
        <taxon>Sordariomycetes</taxon>
        <taxon>Xylariomycetidae</taxon>
        <taxon>Xylariales</taxon>
        <taxon>Xylariaceae</taxon>
        <taxon>Rosellinia</taxon>
    </lineage>
</organism>
<dbReference type="Gene3D" id="3.40.30.10">
    <property type="entry name" value="Glutaredoxin"/>
    <property type="match status" value="1"/>
</dbReference>
<evidence type="ECO:0000313" key="11">
    <source>
        <dbReference type="EMBL" id="GAP83088.1"/>
    </source>
</evidence>
<evidence type="ECO:0000256" key="7">
    <source>
        <dbReference type="ARBA" id="ARBA00022989"/>
    </source>
</evidence>
<comment type="subcellular location">
    <subcellularLocation>
        <location evidence="2">Endoplasmic reticulum membrane</location>
        <topology evidence="2">Multi-pass membrane protein</topology>
    </subcellularLocation>
</comment>
<evidence type="ECO:0000256" key="6">
    <source>
        <dbReference type="ARBA" id="ARBA00022824"/>
    </source>
</evidence>
<evidence type="ECO:0000256" key="10">
    <source>
        <dbReference type="SAM" id="SignalP"/>
    </source>
</evidence>
<dbReference type="OMA" id="VLFGMYS"/>
<sequence>MRWLTAVLAIAAALPFGSFAAKSSSSADRFKTFHTQAVSSSPLKLSDASYKKLTSAPRDYSVAVLLTALDAKYGCQLCGMFQPEWDILGKSWIQGDKTGESRLILSTLDFSDGRETFMSLGLQTAPVLLLFQPTTGPHAISNPDPVRFDFTNGPPSAEVVRDWLARQLPDRPHPTVYRPINYGRWIVTIVSILGAFGLIWRIWGYILPVIQNRNIWAGLSLIGILLFTSGHMFNQIRKVPYVAGDGRGGISYFAGGFQSQYGLETQIVAFIYGLLSFATIYLALKAPRTQDKYLQQVMVIAWGIILAVMYSFLLSVFRMKNGGYPFKLPPFM</sequence>
<dbReference type="EMBL" id="DF977449">
    <property type="protein sequence ID" value="GAP83088.1"/>
    <property type="molecule type" value="Genomic_DNA"/>
</dbReference>
<keyword evidence="6" id="KW-0256">Endoplasmic reticulum</keyword>
<keyword evidence="11" id="KW-0808">Transferase</keyword>
<accession>A0A1S7UL00</accession>